<feature type="transmembrane region" description="Helical" evidence="8">
    <location>
        <begin position="35"/>
        <end position="55"/>
    </location>
</feature>
<feature type="binding site" evidence="7">
    <location>
        <position position="164"/>
    </location>
    <ligand>
        <name>Mn(2+)</name>
        <dbReference type="ChEBI" id="CHEBI:29035"/>
    </ligand>
</feature>
<evidence type="ECO:0000256" key="3">
    <source>
        <dbReference type="ARBA" id="ARBA00022679"/>
    </source>
</evidence>
<feature type="transmembrane region" description="Helical" evidence="8">
    <location>
        <begin position="5"/>
        <end position="23"/>
    </location>
</feature>
<dbReference type="InterPro" id="IPR005150">
    <property type="entry name" value="Cellulose_synth"/>
</dbReference>
<dbReference type="Proteomes" id="UP000054837">
    <property type="component" value="Unassembled WGS sequence"/>
</dbReference>
<evidence type="ECO:0000256" key="6">
    <source>
        <dbReference type="ARBA" id="ARBA00023136"/>
    </source>
</evidence>
<gene>
    <name evidence="9" type="ORF">AVL62_00395</name>
</gene>
<evidence type="ECO:0000256" key="2">
    <source>
        <dbReference type="ARBA" id="ARBA00022676"/>
    </source>
</evidence>
<dbReference type="Pfam" id="PF03552">
    <property type="entry name" value="Cellulose_synt"/>
    <property type="match status" value="1"/>
</dbReference>
<dbReference type="AlphaFoldDB" id="A0A0W8I4Z3"/>
<feature type="transmembrane region" description="Helical" evidence="8">
    <location>
        <begin position="508"/>
        <end position="528"/>
    </location>
</feature>
<evidence type="ECO:0000313" key="10">
    <source>
        <dbReference type="Proteomes" id="UP000054837"/>
    </source>
</evidence>
<dbReference type="SUPFAM" id="SSF53448">
    <property type="entry name" value="Nucleotide-diphospho-sugar transferases"/>
    <property type="match status" value="2"/>
</dbReference>
<dbReference type="GO" id="GO:0016760">
    <property type="term" value="F:cellulose synthase (UDP-forming) activity"/>
    <property type="evidence" value="ECO:0007669"/>
    <property type="project" value="InterPro"/>
</dbReference>
<dbReference type="GO" id="GO:0030244">
    <property type="term" value="P:cellulose biosynthetic process"/>
    <property type="evidence" value="ECO:0007669"/>
    <property type="project" value="InterPro"/>
</dbReference>
<keyword evidence="10" id="KW-1185">Reference proteome</keyword>
<proteinExistence type="predicted"/>
<name>A0A0W8I4Z3_9MICO</name>
<dbReference type="RefSeq" id="WP_058891316.1">
    <property type="nucleotide sequence ID" value="NZ_LQBL01000028.1"/>
</dbReference>
<keyword evidence="6 8" id="KW-0472">Membrane</keyword>
<dbReference type="InterPro" id="IPR029044">
    <property type="entry name" value="Nucleotide-diphossugar_trans"/>
</dbReference>
<keyword evidence="2" id="KW-0328">Glycosyltransferase</keyword>
<organism evidence="9 10">
    <name type="scientific">Serinicoccus chungangensis</name>
    <dbReference type="NCBI Taxonomy" id="767452"/>
    <lineage>
        <taxon>Bacteria</taxon>
        <taxon>Bacillati</taxon>
        <taxon>Actinomycetota</taxon>
        <taxon>Actinomycetes</taxon>
        <taxon>Micrococcales</taxon>
        <taxon>Ornithinimicrobiaceae</taxon>
        <taxon>Serinicoccus</taxon>
    </lineage>
</organism>
<dbReference type="GO" id="GO:0005886">
    <property type="term" value="C:plasma membrane"/>
    <property type="evidence" value="ECO:0007669"/>
    <property type="project" value="TreeGrafter"/>
</dbReference>
<feature type="transmembrane region" description="Helical" evidence="8">
    <location>
        <begin position="618"/>
        <end position="639"/>
    </location>
</feature>
<keyword evidence="5 8" id="KW-1133">Transmembrane helix</keyword>
<evidence type="ECO:0000256" key="4">
    <source>
        <dbReference type="ARBA" id="ARBA00022692"/>
    </source>
</evidence>
<dbReference type="PANTHER" id="PTHR43867">
    <property type="entry name" value="CELLULOSE SYNTHASE CATALYTIC SUBUNIT A [UDP-FORMING]"/>
    <property type="match status" value="1"/>
</dbReference>
<keyword evidence="4 8" id="KW-0812">Transmembrane</keyword>
<evidence type="ECO:0000256" key="8">
    <source>
        <dbReference type="SAM" id="Phobius"/>
    </source>
</evidence>
<sequence length="661" mass="73115">MGRQLLVRVLVVLTLVLGTSYVGWRWLYSVRWENWWIAVPLVLAETYALVDSYLFGLTVWRLKRRGEAPEPPEDATVDVLITTYNEPVEMVVATARAAVGIRHPHQTWILDDGDRPDMREAADRLGVGYLTRTEDWSDRPRHAKAGNLNNALFLTEGEFLLILDADQIPAPEILDSTLGWFRDPEVALVQTPQWFTNVTDSDPLGSQAPLFYGPIQQGKDGWNAAFFCGSNAVLRREALMQLGIVGYVREVEEGVRDALGASRRILARAARSARQHGPAAVAAVDELRTAAQQASVALRRGEPVGEVTYAFQSAADRAARGLVESDLEQTRADLAELPPAIDVDEETGVLLVDDEALTLLSERELSPLAAIESVRQLLRAVDVDRADEAQPLMPMATVSVTEDMATCMRLHSQGWRSVYHHEILATGLAPEDLGTMLQQRLRWAQGTLQVLLRENPLVQKGLSAGQRLMYFATMWSYLSGFAAVVFMAAPVFYLCFGVLPVEAFGLDFLIRFVPYFLANQILFMVVGYGVKTWRGHQYSLALFPLWIRACLTAAANVFGKRPLGFVVTPKTRQQGLSRFPIRLVWPQLLACTVLAVAVVAGLVRLWTGAASSEIGTGVNVLWVAYDLLILSVIFEAALYRPADGADEDSLDPSPDSKEQIT</sequence>
<dbReference type="EMBL" id="LQBL01000028">
    <property type="protein sequence ID" value="KUG53307.1"/>
    <property type="molecule type" value="Genomic_DNA"/>
</dbReference>
<feature type="transmembrane region" description="Helical" evidence="8">
    <location>
        <begin position="475"/>
        <end position="496"/>
    </location>
</feature>
<keyword evidence="3" id="KW-0808">Transferase</keyword>
<comment type="caution">
    <text evidence="9">The sequence shown here is derived from an EMBL/GenBank/DDBJ whole genome shotgun (WGS) entry which is preliminary data.</text>
</comment>
<protein>
    <submittedName>
        <fullName evidence="9">Cellulose synthase</fullName>
    </submittedName>
</protein>
<dbReference type="CDD" id="cd06421">
    <property type="entry name" value="CESA_CelA_like"/>
    <property type="match status" value="1"/>
</dbReference>
<feature type="transmembrane region" description="Helical" evidence="8">
    <location>
        <begin position="540"/>
        <end position="559"/>
    </location>
</feature>
<comment type="subcellular location">
    <subcellularLocation>
        <location evidence="1">Endomembrane system</location>
        <topology evidence="1">Multi-pass membrane protein</topology>
    </subcellularLocation>
</comment>
<dbReference type="OrthoDB" id="9806824at2"/>
<evidence type="ECO:0000256" key="5">
    <source>
        <dbReference type="ARBA" id="ARBA00022989"/>
    </source>
</evidence>
<evidence type="ECO:0000313" key="9">
    <source>
        <dbReference type="EMBL" id="KUG53307.1"/>
    </source>
</evidence>
<evidence type="ECO:0000256" key="7">
    <source>
        <dbReference type="PIRSR" id="PIRSR605150-3"/>
    </source>
</evidence>
<dbReference type="InterPro" id="IPR050321">
    <property type="entry name" value="Glycosyltr_2/OpgH_subfam"/>
</dbReference>
<accession>A0A0W8I4Z3</accession>
<dbReference type="GO" id="GO:0012505">
    <property type="term" value="C:endomembrane system"/>
    <property type="evidence" value="ECO:0007669"/>
    <property type="project" value="UniProtKB-SubCell"/>
</dbReference>
<feature type="transmembrane region" description="Helical" evidence="8">
    <location>
        <begin position="584"/>
        <end position="606"/>
    </location>
</feature>
<reference evidence="9 10" key="1">
    <citation type="submission" date="2015-12" db="EMBL/GenBank/DDBJ databases">
        <title>Serinicoccus chungangenesis strain CD08_5 genome sequencing and assembly.</title>
        <authorList>
            <person name="Chander A.M."/>
            <person name="Kaur G."/>
            <person name="Nair G.R."/>
            <person name="Dhawan D.K."/>
            <person name="Kochhar R.K."/>
            <person name="Mayilraj S."/>
            <person name="Bhadada S.K."/>
        </authorList>
    </citation>
    <scope>NUCLEOTIDE SEQUENCE [LARGE SCALE GENOMIC DNA]</scope>
    <source>
        <strain evidence="9 10">CD08_5</strain>
    </source>
</reference>
<feature type="binding site" evidence="7">
    <location>
        <position position="144"/>
    </location>
    <ligand>
        <name>Mn(2+)</name>
        <dbReference type="ChEBI" id="CHEBI:29035"/>
    </ligand>
</feature>
<evidence type="ECO:0000256" key="1">
    <source>
        <dbReference type="ARBA" id="ARBA00004127"/>
    </source>
</evidence>
<dbReference type="Gene3D" id="3.90.550.10">
    <property type="entry name" value="Spore Coat Polysaccharide Biosynthesis Protein SpsA, Chain A"/>
    <property type="match status" value="2"/>
</dbReference>
<dbReference type="STRING" id="767452.AVL62_00395"/>
<dbReference type="PANTHER" id="PTHR43867:SF2">
    <property type="entry name" value="CELLULOSE SYNTHASE CATALYTIC SUBUNIT A [UDP-FORMING]"/>
    <property type="match status" value="1"/>
</dbReference>